<comment type="caution">
    <text evidence="1">The sequence shown here is derived from an EMBL/GenBank/DDBJ whole genome shotgun (WGS) entry which is preliminary data.</text>
</comment>
<dbReference type="Proteomes" id="UP001597344">
    <property type="component" value="Unassembled WGS sequence"/>
</dbReference>
<organism evidence="1 2">
    <name type="scientific">Aquimarina celericrescens</name>
    <dbReference type="NCBI Taxonomy" id="1964542"/>
    <lineage>
        <taxon>Bacteria</taxon>
        <taxon>Pseudomonadati</taxon>
        <taxon>Bacteroidota</taxon>
        <taxon>Flavobacteriia</taxon>
        <taxon>Flavobacteriales</taxon>
        <taxon>Flavobacteriaceae</taxon>
        <taxon>Aquimarina</taxon>
    </lineage>
</organism>
<dbReference type="InterPro" id="IPR024423">
    <property type="entry name" value="DUF3050"/>
</dbReference>
<gene>
    <name evidence="1" type="ORF">ACFSJT_07170</name>
</gene>
<dbReference type="EMBL" id="JBHUHY010000004">
    <property type="protein sequence ID" value="MFD2186569.1"/>
    <property type="molecule type" value="Genomic_DNA"/>
</dbReference>
<sequence length="261" mass="30137">MERIEALQQELQSHRDTLIMHPLYHQINDITNIQTFMKHHVFAVWDFMSLVKSLQENLTTIYNPWIPASNPVLVRFINEIVLAEESDFNKEGKPMSHFEMYLEAMAEVKADTTQIKELVSQIAKGVSVRQALKNLDIDQKIKEFVSYTFDIIDLQKPHITAAVFAMGREDLIPDLFLEIVKKLQSNTNTSVSKLVYYLERHIELDGDTHGPLSLKMIENLCGSDDIKWKEAQYYGAVALEKRLILWNSISDALTQKERVLS</sequence>
<reference evidence="2" key="1">
    <citation type="journal article" date="2019" name="Int. J. Syst. Evol. Microbiol.">
        <title>The Global Catalogue of Microorganisms (GCM) 10K type strain sequencing project: providing services to taxonomists for standard genome sequencing and annotation.</title>
        <authorList>
            <consortium name="The Broad Institute Genomics Platform"/>
            <consortium name="The Broad Institute Genome Sequencing Center for Infectious Disease"/>
            <person name="Wu L."/>
            <person name="Ma J."/>
        </authorList>
    </citation>
    <scope>NUCLEOTIDE SEQUENCE [LARGE SCALE GENOMIC DNA]</scope>
    <source>
        <strain evidence="2">DT92</strain>
    </source>
</reference>
<evidence type="ECO:0000313" key="1">
    <source>
        <dbReference type="EMBL" id="MFD2186569.1"/>
    </source>
</evidence>
<keyword evidence="2" id="KW-1185">Reference proteome</keyword>
<dbReference type="Pfam" id="PF11251">
    <property type="entry name" value="DUF3050"/>
    <property type="match status" value="1"/>
</dbReference>
<dbReference type="Gene3D" id="1.20.910.10">
    <property type="entry name" value="Heme oxygenase-like"/>
    <property type="match status" value="1"/>
</dbReference>
<name>A0ABW5AU97_9FLAO</name>
<proteinExistence type="predicted"/>
<protein>
    <submittedName>
        <fullName evidence="1">DUF3050 domain-containing protein</fullName>
    </submittedName>
</protein>
<dbReference type="SUPFAM" id="SSF48613">
    <property type="entry name" value="Heme oxygenase-like"/>
    <property type="match status" value="1"/>
</dbReference>
<dbReference type="RefSeq" id="WP_378319558.1">
    <property type="nucleotide sequence ID" value="NZ_JBHUHY010000004.1"/>
</dbReference>
<accession>A0ABW5AU97</accession>
<evidence type="ECO:0000313" key="2">
    <source>
        <dbReference type="Proteomes" id="UP001597344"/>
    </source>
</evidence>
<dbReference type="InterPro" id="IPR016084">
    <property type="entry name" value="Haem_Oase-like_multi-hlx"/>
</dbReference>